<protein>
    <submittedName>
        <fullName evidence="2">Uncharacterized protein</fullName>
    </submittedName>
</protein>
<dbReference type="OrthoDB" id="240747at2"/>
<evidence type="ECO:0000256" key="1">
    <source>
        <dbReference type="SAM" id="SignalP"/>
    </source>
</evidence>
<dbReference type="Proteomes" id="UP000323917">
    <property type="component" value="Chromosome"/>
</dbReference>
<keyword evidence="3" id="KW-1185">Reference proteome</keyword>
<dbReference type="AlphaFoldDB" id="A0A5B9QDK8"/>
<evidence type="ECO:0000313" key="2">
    <source>
        <dbReference type="EMBL" id="QEG35592.1"/>
    </source>
</evidence>
<name>A0A5B9QDK8_9BACT</name>
<proteinExistence type="predicted"/>
<sequence precursor="true">MARENYSSLILNPSRYRRLFRAMVIGLILASNSNSYAADEKSWELESYRVQLHIVVDSTARPGAISAEQLAGDLMERIHTTIYPLWSVEIAIPQGSDRTRQLQGLGSLKTDPNQPSEGHFDKRIFLTAKVDPQGTSLSAREYDVYTSRWTPVLESIVRQDRMITQKSLDLLCQVFAPLAMIQTDADDQQHVSLIFKGSELPRQISEELFVKKDDLFQPLLVKLSRTSGAAPEMIADVPWTYLTTEKPEPPGWLCRVYTGTRRPFGRRRGRVELMALELKSPLLETQVRFHASHDESQSLRGYEVFEQEPATGDYNLLGVTNYEGSIPVGRTDSPIRMLFLRSDNQLLAKVPVAPGTQARTDIPIADDMARLLVQEDLEAQKERLIDVVARRNILMARTRSFMEQGQLEEAQKLVVELNELPSRADFAQSLKSLQDLTESGGNNEYHSENPRIQNKISKLIDNTRTLLGRFLGVRDITQLENEVREYQRDKANQ</sequence>
<dbReference type="EMBL" id="CP042913">
    <property type="protein sequence ID" value="QEG35592.1"/>
    <property type="molecule type" value="Genomic_DNA"/>
</dbReference>
<feature type="chain" id="PRO_5022782990" evidence="1">
    <location>
        <begin position="38"/>
        <end position="493"/>
    </location>
</feature>
<keyword evidence="1" id="KW-0732">Signal</keyword>
<reference evidence="2 3" key="1">
    <citation type="submission" date="2019-08" db="EMBL/GenBank/DDBJ databases">
        <title>Deep-cultivation of Planctomycetes and their phenomic and genomic characterization uncovers novel biology.</title>
        <authorList>
            <person name="Wiegand S."/>
            <person name="Jogler M."/>
            <person name="Boedeker C."/>
            <person name="Pinto D."/>
            <person name="Vollmers J."/>
            <person name="Rivas-Marin E."/>
            <person name="Kohn T."/>
            <person name="Peeters S.H."/>
            <person name="Heuer A."/>
            <person name="Rast P."/>
            <person name="Oberbeckmann S."/>
            <person name="Bunk B."/>
            <person name="Jeske O."/>
            <person name="Meyerdierks A."/>
            <person name="Storesund J.E."/>
            <person name="Kallscheuer N."/>
            <person name="Luecker S."/>
            <person name="Lage O.M."/>
            <person name="Pohl T."/>
            <person name="Merkel B.J."/>
            <person name="Hornburger P."/>
            <person name="Mueller R.-W."/>
            <person name="Bruemmer F."/>
            <person name="Labrenz M."/>
            <person name="Spormann A.M."/>
            <person name="Op den Camp H."/>
            <person name="Overmann J."/>
            <person name="Amann R."/>
            <person name="Jetten M.S.M."/>
            <person name="Mascher T."/>
            <person name="Medema M.H."/>
            <person name="Devos D.P."/>
            <person name="Kaster A.-K."/>
            <person name="Ovreas L."/>
            <person name="Rohde M."/>
            <person name="Galperin M.Y."/>
            <person name="Jogler C."/>
        </authorList>
    </citation>
    <scope>NUCLEOTIDE SEQUENCE [LARGE SCALE GENOMIC DNA]</scope>
    <source>
        <strain evidence="2 3">Pr1d</strain>
    </source>
</reference>
<dbReference type="KEGG" id="bgok:Pr1d_28940"/>
<gene>
    <name evidence="2" type="ORF">Pr1d_28940</name>
</gene>
<organism evidence="2 3">
    <name type="scientific">Bythopirellula goksoeyrii</name>
    <dbReference type="NCBI Taxonomy" id="1400387"/>
    <lineage>
        <taxon>Bacteria</taxon>
        <taxon>Pseudomonadati</taxon>
        <taxon>Planctomycetota</taxon>
        <taxon>Planctomycetia</taxon>
        <taxon>Pirellulales</taxon>
        <taxon>Lacipirellulaceae</taxon>
        <taxon>Bythopirellula</taxon>
    </lineage>
</organism>
<evidence type="ECO:0000313" key="3">
    <source>
        <dbReference type="Proteomes" id="UP000323917"/>
    </source>
</evidence>
<accession>A0A5B9QDK8</accession>
<feature type="signal peptide" evidence="1">
    <location>
        <begin position="1"/>
        <end position="37"/>
    </location>
</feature>
<dbReference type="RefSeq" id="WP_148074092.1">
    <property type="nucleotide sequence ID" value="NZ_CP042913.1"/>
</dbReference>